<keyword evidence="3" id="KW-0804">Transcription</keyword>
<evidence type="ECO:0000256" key="3">
    <source>
        <dbReference type="ARBA" id="ARBA00023163"/>
    </source>
</evidence>
<dbReference type="PANTHER" id="PTHR40661:SF3">
    <property type="entry name" value="FELS-1 PROPHAGE TRANSCRIPTIONAL REGULATOR"/>
    <property type="match status" value="1"/>
</dbReference>
<evidence type="ECO:0000313" key="6">
    <source>
        <dbReference type="EMBL" id="GAA0392588.1"/>
    </source>
</evidence>
<organism evidence="6 7">
    <name type="scientific">Brevundimonas terrae</name>
    <dbReference type="NCBI Taxonomy" id="363631"/>
    <lineage>
        <taxon>Bacteria</taxon>
        <taxon>Pseudomonadati</taxon>
        <taxon>Pseudomonadota</taxon>
        <taxon>Alphaproteobacteria</taxon>
        <taxon>Caulobacterales</taxon>
        <taxon>Caulobacteraceae</taxon>
        <taxon>Brevundimonas</taxon>
    </lineage>
</organism>
<proteinExistence type="predicted"/>
<dbReference type="PANTHER" id="PTHR40661">
    <property type="match status" value="1"/>
</dbReference>
<feature type="region of interest" description="Disordered" evidence="4">
    <location>
        <begin position="20"/>
        <end position="53"/>
    </location>
</feature>
<name>A0ABN0YE53_9CAUL</name>
<dbReference type="Gene3D" id="2.10.109.10">
    <property type="entry name" value="Umud Fragment, subunit A"/>
    <property type="match status" value="1"/>
</dbReference>
<dbReference type="InterPro" id="IPR015927">
    <property type="entry name" value="Peptidase_S24_S26A/B/C"/>
</dbReference>
<keyword evidence="2" id="KW-0238">DNA-binding</keyword>
<dbReference type="InterPro" id="IPR039418">
    <property type="entry name" value="LexA-like"/>
</dbReference>
<dbReference type="RefSeq" id="WP_167177120.1">
    <property type="nucleotide sequence ID" value="NZ_BAAAEJ010000007.1"/>
</dbReference>
<keyword evidence="1" id="KW-0805">Transcription regulation</keyword>
<evidence type="ECO:0000256" key="4">
    <source>
        <dbReference type="SAM" id="MobiDB-lite"/>
    </source>
</evidence>
<gene>
    <name evidence="6" type="ORF">GCM10009093_18980</name>
</gene>
<dbReference type="SUPFAM" id="SSF51306">
    <property type="entry name" value="LexA/Signal peptidase"/>
    <property type="match status" value="1"/>
</dbReference>
<evidence type="ECO:0000259" key="5">
    <source>
        <dbReference type="Pfam" id="PF00717"/>
    </source>
</evidence>
<dbReference type="Pfam" id="PF00717">
    <property type="entry name" value="Peptidase_S24"/>
    <property type="match status" value="1"/>
</dbReference>
<protein>
    <submittedName>
        <fullName evidence="6">Helix-turn-helix transcriptional regulator</fullName>
    </submittedName>
</protein>
<feature type="domain" description="Peptidase S24/S26A/S26B/S26C" evidence="5">
    <location>
        <begin position="86"/>
        <end position="205"/>
    </location>
</feature>
<accession>A0ABN0YE53</accession>
<evidence type="ECO:0000313" key="7">
    <source>
        <dbReference type="Proteomes" id="UP001500791"/>
    </source>
</evidence>
<comment type="caution">
    <text evidence="6">The sequence shown here is derived from an EMBL/GenBank/DDBJ whole genome shotgun (WGS) entry which is preliminary data.</text>
</comment>
<sequence length="209" mass="22873">MTLTHAGIWKSLDTLAKRAGTSPSGLARRAGLDPTSFNPSKRFGAGDPPRPRWPSTESLMRVLETSQLSLGEFASLANDTAPQTLPVLGLAKAGEDGFFSDEGLPLAEGWDRTPLPALREGLISLEIDGDSMLPLYRPGDKVIVDLEDTRIRKGDRVALRTLAGETLAKELGFVSHSQIELLSVNPDYPPRTLDRKDIQWMARIVWVSQ</sequence>
<evidence type="ECO:0000256" key="2">
    <source>
        <dbReference type="ARBA" id="ARBA00023125"/>
    </source>
</evidence>
<dbReference type="InterPro" id="IPR036286">
    <property type="entry name" value="LexA/Signal_pep-like_sf"/>
</dbReference>
<dbReference type="CDD" id="cd06529">
    <property type="entry name" value="S24_LexA-like"/>
    <property type="match status" value="1"/>
</dbReference>
<dbReference type="EMBL" id="BAAAEJ010000007">
    <property type="protein sequence ID" value="GAA0392588.1"/>
    <property type="molecule type" value="Genomic_DNA"/>
</dbReference>
<reference evidence="6 7" key="1">
    <citation type="journal article" date="2019" name="Int. J. Syst. Evol. Microbiol.">
        <title>The Global Catalogue of Microorganisms (GCM) 10K type strain sequencing project: providing services to taxonomists for standard genome sequencing and annotation.</title>
        <authorList>
            <consortium name="The Broad Institute Genomics Platform"/>
            <consortium name="The Broad Institute Genome Sequencing Center for Infectious Disease"/>
            <person name="Wu L."/>
            <person name="Ma J."/>
        </authorList>
    </citation>
    <scope>NUCLEOTIDE SEQUENCE [LARGE SCALE GENOMIC DNA]</scope>
    <source>
        <strain evidence="6 7">JCM 13476</strain>
    </source>
</reference>
<keyword evidence="7" id="KW-1185">Reference proteome</keyword>
<dbReference type="Proteomes" id="UP001500791">
    <property type="component" value="Unassembled WGS sequence"/>
</dbReference>
<evidence type="ECO:0000256" key="1">
    <source>
        <dbReference type="ARBA" id="ARBA00023015"/>
    </source>
</evidence>